<feature type="transmembrane region" description="Helical" evidence="1">
    <location>
        <begin position="69"/>
        <end position="89"/>
    </location>
</feature>
<sequence length="419" mass="44519">MSEPGRAGTGGEGTARRVWTPELVLLAAYLFTMPIQIEVGDYRQIAPADAFIACYLAVRSTRLRHMSGAWTVWHTALVPLLGLGCLVAVVRTGELTSYALLQKYVGLIALLATGACFIDYMRDVERLRRILRLFVGAVLLHATLALGARLLNLAGGPVLPLMNDPWPTDRISGLVLDANAFGGLVALALVLHHVTAGTPSALLPGRWAVAGYAVLPATLLLTFSRSSWIGLTCGLAALLLVRPALGGRTLVRGALPVVVLVPLVLLQVPDAAALVARPSEISSRLVIGFEALHDYVESPVFGIGLGVYVAEYRIVVHNTALWFLSDLGLIGLAVFLALVVSVAVRLFSALPVASGELRPMVLALLCGHVVMAGVSLGIEAFYQRHWWLVFAAAGVATVLALRSSDARAAPRSATEVLVR</sequence>
<gene>
    <name evidence="2" type="ORF">HDA37_004295</name>
</gene>
<feature type="transmembrane region" description="Helical" evidence="1">
    <location>
        <begin position="384"/>
        <end position="401"/>
    </location>
</feature>
<dbReference type="Proteomes" id="UP000549695">
    <property type="component" value="Unassembled WGS sequence"/>
</dbReference>
<accession>A0A852W696</accession>
<dbReference type="InterPro" id="IPR051533">
    <property type="entry name" value="WaaL-like"/>
</dbReference>
<keyword evidence="1" id="KW-0812">Transmembrane</keyword>
<evidence type="ECO:0000313" key="3">
    <source>
        <dbReference type="Proteomes" id="UP000549695"/>
    </source>
</evidence>
<dbReference type="AlphaFoldDB" id="A0A852W696"/>
<keyword evidence="1" id="KW-0472">Membrane</keyword>
<proteinExistence type="predicted"/>
<feature type="transmembrane region" description="Helical" evidence="1">
    <location>
        <begin position="203"/>
        <end position="221"/>
    </location>
</feature>
<name>A0A852W696_PSEA5</name>
<comment type="caution">
    <text evidence="2">The sequence shown here is derived from an EMBL/GenBank/DDBJ whole genome shotgun (WGS) entry which is preliminary data.</text>
</comment>
<keyword evidence="1" id="KW-1133">Transmembrane helix</keyword>
<dbReference type="PANTHER" id="PTHR37422">
    <property type="entry name" value="TEICHURONIC ACID BIOSYNTHESIS PROTEIN TUAE"/>
    <property type="match status" value="1"/>
</dbReference>
<dbReference type="GO" id="GO:0016874">
    <property type="term" value="F:ligase activity"/>
    <property type="evidence" value="ECO:0007669"/>
    <property type="project" value="UniProtKB-KW"/>
</dbReference>
<dbReference type="EMBL" id="JACCCZ010000001">
    <property type="protein sequence ID" value="NYG04010.1"/>
    <property type="molecule type" value="Genomic_DNA"/>
</dbReference>
<reference evidence="2 3" key="1">
    <citation type="submission" date="2020-07" db="EMBL/GenBank/DDBJ databases">
        <title>Sequencing the genomes of 1000 actinobacteria strains.</title>
        <authorList>
            <person name="Klenk H.-P."/>
        </authorList>
    </citation>
    <scope>NUCLEOTIDE SEQUENCE [LARGE SCALE GENOMIC DNA]</scope>
    <source>
        <strain evidence="2 3">DSM 44749</strain>
    </source>
</reference>
<evidence type="ECO:0000256" key="1">
    <source>
        <dbReference type="SAM" id="Phobius"/>
    </source>
</evidence>
<dbReference type="PANTHER" id="PTHR37422:SF13">
    <property type="entry name" value="LIPOPOLYSACCHARIDE BIOSYNTHESIS PROTEIN PA4999-RELATED"/>
    <property type="match status" value="1"/>
</dbReference>
<protein>
    <submittedName>
        <fullName evidence="2">O-antigen ligase</fullName>
    </submittedName>
</protein>
<keyword evidence="2" id="KW-0436">Ligase</keyword>
<feature type="transmembrane region" description="Helical" evidence="1">
    <location>
        <begin position="227"/>
        <end position="245"/>
    </location>
</feature>
<dbReference type="GeneID" id="98053986"/>
<feature type="transmembrane region" description="Helical" evidence="1">
    <location>
        <begin position="101"/>
        <end position="118"/>
    </location>
</feature>
<feature type="transmembrane region" description="Helical" evidence="1">
    <location>
        <begin position="257"/>
        <end position="276"/>
    </location>
</feature>
<keyword evidence="3" id="KW-1185">Reference proteome</keyword>
<organism evidence="2 3">
    <name type="scientific">Pseudonocardia alni</name>
    <name type="common">Amycolata alni</name>
    <dbReference type="NCBI Taxonomy" id="33907"/>
    <lineage>
        <taxon>Bacteria</taxon>
        <taxon>Bacillati</taxon>
        <taxon>Actinomycetota</taxon>
        <taxon>Actinomycetes</taxon>
        <taxon>Pseudonocardiales</taxon>
        <taxon>Pseudonocardiaceae</taxon>
        <taxon>Pseudonocardia</taxon>
    </lineage>
</organism>
<dbReference type="RefSeq" id="WP_179762008.1">
    <property type="nucleotide sequence ID" value="NZ_BAAAJZ010000003.1"/>
</dbReference>
<evidence type="ECO:0000313" key="2">
    <source>
        <dbReference type="EMBL" id="NYG04010.1"/>
    </source>
</evidence>
<feature type="transmembrane region" description="Helical" evidence="1">
    <location>
        <begin position="171"/>
        <end position="191"/>
    </location>
</feature>
<feature type="transmembrane region" description="Helical" evidence="1">
    <location>
        <begin position="360"/>
        <end position="378"/>
    </location>
</feature>
<feature type="transmembrane region" description="Helical" evidence="1">
    <location>
        <begin position="327"/>
        <end position="348"/>
    </location>
</feature>
<feature type="transmembrane region" description="Helical" evidence="1">
    <location>
        <begin position="130"/>
        <end position="151"/>
    </location>
</feature>